<dbReference type="SUPFAM" id="SSF49785">
    <property type="entry name" value="Galactose-binding domain-like"/>
    <property type="match status" value="1"/>
</dbReference>
<dbReference type="GeneID" id="100373240"/>
<dbReference type="InterPro" id="IPR000742">
    <property type="entry name" value="EGF"/>
</dbReference>
<feature type="transmembrane region" description="Helical" evidence="6">
    <location>
        <begin position="5"/>
        <end position="25"/>
    </location>
</feature>
<dbReference type="PROSITE" id="PS50026">
    <property type="entry name" value="EGF_3"/>
    <property type="match status" value="1"/>
</dbReference>
<keyword evidence="8" id="KW-1185">Reference proteome</keyword>
<dbReference type="PRINTS" id="PR00080">
    <property type="entry name" value="SDRFAMILY"/>
</dbReference>
<organism evidence="8 9">
    <name type="scientific">Saccoglossus kowalevskii</name>
    <name type="common">Acorn worm</name>
    <dbReference type="NCBI Taxonomy" id="10224"/>
    <lineage>
        <taxon>Eukaryota</taxon>
        <taxon>Metazoa</taxon>
        <taxon>Hemichordata</taxon>
        <taxon>Enteropneusta</taxon>
        <taxon>Harrimaniidae</taxon>
        <taxon>Saccoglossus</taxon>
    </lineage>
</organism>
<name>A0ABM0H082_SACKO</name>
<dbReference type="Gene3D" id="2.10.25.10">
    <property type="entry name" value="Laminin"/>
    <property type="match status" value="1"/>
</dbReference>
<evidence type="ECO:0000256" key="6">
    <source>
        <dbReference type="SAM" id="Phobius"/>
    </source>
</evidence>
<feature type="disulfide bond" evidence="5">
    <location>
        <begin position="404"/>
        <end position="413"/>
    </location>
</feature>
<evidence type="ECO:0000256" key="4">
    <source>
        <dbReference type="ARBA" id="ARBA00023157"/>
    </source>
</evidence>
<keyword evidence="1" id="KW-0479">Metal-binding</keyword>
<dbReference type="InterPro" id="IPR036291">
    <property type="entry name" value="NAD(P)-bd_dom_sf"/>
</dbReference>
<dbReference type="InterPro" id="IPR020904">
    <property type="entry name" value="Sc_DH/Rdtase_CS"/>
</dbReference>
<dbReference type="PROSITE" id="PS00061">
    <property type="entry name" value="ADH_SHORT"/>
    <property type="match status" value="1"/>
</dbReference>
<keyword evidence="3" id="KW-0560">Oxidoreductase</keyword>
<dbReference type="RefSeq" id="XP_002741318.1">
    <property type="nucleotide sequence ID" value="XM_002741272.2"/>
</dbReference>
<sequence>MSKEVCVFVGGFIAIIVLLAIQFVSNFTVCMYVICVIAGVTTICCLILILLRSGKVSIEGKIVFITGCDTGFGHELAKRLDSIGMVVFAGCLLGDGEGALSLISHCSDRLRIVQVDVTSDESVRISRKVVEEHILKLEEGIWAVVNNAGIWTWGELEWGKVEVHKRLAEVNLYGMVRITQTFLPLVRRAKGRIINVTSMVGRWTPPGNGMYCMTKYAAESFSDALRNEMYPWGVKVSMIEPGLYARATNIGHSNPEIFHRLCEELWDGMTDDVKREYGIEHYTSHVQYLVEQLKQTLPNCNDVIDVMTHAIISKEPKHRLPRCISANYHLTQGVCELNDQSVTLDKNIQLDYGEYVYLEIEDDYNKVNHYQKGCSSGPCLNGGHCSNIDSCSVPSDYLLYTCNCSEGFRGLNCDKLIPYVEVAKGKVATSVSIQHGGTPDKAVDGNTDPNFYPNKSCMHTKIYNHPWWMVDLQVSYIVRWINITNRIDCCPERILDNEVRVGLSNNFQKNTMCGERVSEVLTNVILDCQFMIGRYVSVQRIVYETLCFCELQVYADDTEWEMLFRGVSNNDTTTSFSQLWMGTEEVGNNADTSTQYKSNMTTEWEHLDINYVKLALFKNYTEVATVLFDGVNSNANNWFNSNRILASSWHDLMKNASATIDCPSRNHSFSIHEDPDDCATERGWIVVLDDYTFKCPWEISVIDRPAILYSGTETSINWNSKQGLRQFMYDIKHK</sequence>
<keyword evidence="5" id="KW-0245">EGF-like domain</keyword>
<feature type="domain" description="EGF-like" evidence="7">
    <location>
        <begin position="370"/>
        <end position="414"/>
    </location>
</feature>
<feature type="transmembrane region" description="Helical" evidence="6">
    <location>
        <begin position="31"/>
        <end position="51"/>
    </location>
</feature>
<protein>
    <submittedName>
        <fullName evidence="9">Uncharacterized protein LOC100373240</fullName>
    </submittedName>
</protein>
<evidence type="ECO:0000313" key="8">
    <source>
        <dbReference type="Proteomes" id="UP000694865"/>
    </source>
</evidence>
<keyword evidence="6" id="KW-1133">Transmembrane helix</keyword>
<evidence type="ECO:0000313" key="9">
    <source>
        <dbReference type="RefSeq" id="XP_002741318.1"/>
    </source>
</evidence>
<evidence type="ECO:0000256" key="1">
    <source>
        <dbReference type="ARBA" id="ARBA00022723"/>
    </source>
</evidence>
<comment type="caution">
    <text evidence="5">Lacks conserved residue(s) required for the propagation of feature annotation.</text>
</comment>
<evidence type="ECO:0000256" key="2">
    <source>
        <dbReference type="ARBA" id="ARBA00022837"/>
    </source>
</evidence>
<dbReference type="PROSITE" id="PS01186">
    <property type="entry name" value="EGF_2"/>
    <property type="match status" value="1"/>
</dbReference>
<dbReference type="Proteomes" id="UP000694865">
    <property type="component" value="Unplaced"/>
</dbReference>
<dbReference type="InterPro" id="IPR002347">
    <property type="entry name" value="SDR_fam"/>
</dbReference>
<dbReference type="SMART" id="SM00607">
    <property type="entry name" value="FTP"/>
    <property type="match status" value="1"/>
</dbReference>
<dbReference type="Gene3D" id="2.60.120.260">
    <property type="entry name" value="Galactose-binding domain-like"/>
    <property type="match status" value="1"/>
</dbReference>
<reference evidence="9" key="1">
    <citation type="submission" date="2025-08" db="UniProtKB">
        <authorList>
            <consortium name="RefSeq"/>
        </authorList>
    </citation>
    <scope>IDENTIFICATION</scope>
    <source>
        <tissue evidence="9">Testes</tissue>
    </source>
</reference>
<keyword evidence="6" id="KW-0812">Transmembrane</keyword>
<dbReference type="InterPro" id="IPR006585">
    <property type="entry name" value="FTP1"/>
</dbReference>
<dbReference type="SUPFAM" id="SSF51735">
    <property type="entry name" value="NAD(P)-binding Rossmann-fold domains"/>
    <property type="match status" value="1"/>
</dbReference>
<dbReference type="PANTHER" id="PTHR43313">
    <property type="entry name" value="SHORT-CHAIN DEHYDROGENASE/REDUCTASE FAMILY 9C"/>
    <property type="match status" value="1"/>
</dbReference>
<dbReference type="PROSITE" id="PS00022">
    <property type="entry name" value="EGF_1"/>
    <property type="match status" value="1"/>
</dbReference>
<dbReference type="PANTHER" id="PTHR43313:SF36">
    <property type="entry name" value="D-BETA-HYDROXYBUTYRATE DEHYDROGENASE, MITOCHONDRIAL"/>
    <property type="match status" value="1"/>
</dbReference>
<proteinExistence type="predicted"/>
<accession>A0ABM0H082</accession>
<dbReference type="SUPFAM" id="SSF57196">
    <property type="entry name" value="EGF/Laminin"/>
    <property type="match status" value="1"/>
</dbReference>
<keyword evidence="2" id="KW-0106">Calcium</keyword>
<evidence type="ECO:0000256" key="5">
    <source>
        <dbReference type="PROSITE-ProRule" id="PRU00076"/>
    </source>
</evidence>
<evidence type="ECO:0000259" key="7">
    <source>
        <dbReference type="PROSITE" id="PS50026"/>
    </source>
</evidence>
<dbReference type="PRINTS" id="PR00081">
    <property type="entry name" value="GDHRDH"/>
</dbReference>
<keyword evidence="6" id="KW-0472">Membrane</keyword>
<evidence type="ECO:0000256" key="3">
    <source>
        <dbReference type="ARBA" id="ARBA00023002"/>
    </source>
</evidence>
<dbReference type="Pfam" id="PF00106">
    <property type="entry name" value="adh_short"/>
    <property type="match status" value="1"/>
</dbReference>
<dbReference type="InterPro" id="IPR008979">
    <property type="entry name" value="Galactose-bd-like_sf"/>
</dbReference>
<dbReference type="CDD" id="cd00054">
    <property type="entry name" value="EGF_CA"/>
    <property type="match status" value="1"/>
</dbReference>
<dbReference type="Gene3D" id="3.40.50.720">
    <property type="entry name" value="NAD(P)-binding Rossmann-like Domain"/>
    <property type="match status" value="1"/>
</dbReference>
<keyword evidence="4 5" id="KW-1015">Disulfide bond</keyword>
<gene>
    <name evidence="9" type="primary">LOC100373240</name>
</gene>
<dbReference type="Pfam" id="PF22633">
    <property type="entry name" value="F5_F8_type_C_2"/>
    <property type="match status" value="1"/>
</dbReference>
<dbReference type="SMART" id="SM00181">
    <property type="entry name" value="EGF"/>
    <property type="match status" value="1"/>
</dbReference>